<proteinExistence type="predicted"/>
<keyword evidence="1" id="KW-1133">Transmembrane helix</keyword>
<evidence type="ECO:0000313" key="3">
    <source>
        <dbReference type="Proteomes" id="UP001217089"/>
    </source>
</evidence>
<organism evidence="2 3">
    <name type="scientific">Tegillarca granosa</name>
    <name type="common">Malaysian cockle</name>
    <name type="synonym">Anadara granosa</name>
    <dbReference type="NCBI Taxonomy" id="220873"/>
    <lineage>
        <taxon>Eukaryota</taxon>
        <taxon>Metazoa</taxon>
        <taxon>Spiralia</taxon>
        <taxon>Lophotrochozoa</taxon>
        <taxon>Mollusca</taxon>
        <taxon>Bivalvia</taxon>
        <taxon>Autobranchia</taxon>
        <taxon>Pteriomorphia</taxon>
        <taxon>Arcoida</taxon>
        <taxon>Arcoidea</taxon>
        <taxon>Arcidae</taxon>
        <taxon>Tegillarca</taxon>
    </lineage>
</organism>
<dbReference type="Proteomes" id="UP001217089">
    <property type="component" value="Unassembled WGS sequence"/>
</dbReference>
<evidence type="ECO:0000256" key="1">
    <source>
        <dbReference type="SAM" id="Phobius"/>
    </source>
</evidence>
<accession>A0ABQ9E1J5</accession>
<feature type="transmembrane region" description="Helical" evidence="1">
    <location>
        <begin position="20"/>
        <end position="46"/>
    </location>
</feature>
<name>A0ABQ9E1J5_TEGGR</name>
<comment type="caution">
    <text evidence="2">The sequence shown here is derived from an EMBL/GenBank/DDBJ whole genome shotgun (WGS) entry which is preliminary data.</text>
</comment>
<dbReference type="EMBL" id="JARBDR010000921">
    <property type="protein sequence ID" value="KAJ8299346.1"/>
    <property type="molecule type" value="Genomic_DNA"/>
</dbReference>
<sequence>MFVMSLTLILKKRNLNKNTITLYHSFYIMTTSFHSILWMFLLSLVLKMETNARVLECFVDKRLQFLHFQENTKNFKKKLQNNLQKC</sequence>
<reference evidence="2 3" key="1">
    <citation type="submission" date="2022-12" db="EMBL/GenBank/DDBJ databases">
        <title>Chromosome-level genome of Tegillarca granosa.</title>
        <authorList>
            <person name="Kim J."/>
        </authorList>
    </citation>
    <scope>NUCLEOTIDE SEQUENCE [LARGE SCALE GENOMIC DNA]</scope>
    <source>
        <strain evidence="2">Teg-2019</strain>
        <tissue evidence="2">Adductor muscle</tissue>
    </source>
</reference>
<keyword evidence="1" id="KW-0472">Membrane</keyword>
<gene>
    <name evidence="2" type="ORF">KUTeg_023406</name>
</gene>
<evidence type="ECO:0000313" key="2">
    <source>
        <dbReference type="EMBL" id="KAJ8299346.1"/>
    </source>
</evidence>
<keyword evidence="3" id="KW-1185">Reference proteome</keyword>
<protein>
    <submittedName>
        <fullName evidence="2">Uncharacterized protein</fullName>
    </submittedName>
</protein>
<keyword evidence="1" id="KW-0812">Transmembrane</keyword>